<evidence type="ECO:0000256" key="6">
    <source>
        <dbReference type="ARBA" id="ARBA00023136"/>
    </source>
</evidence>
<keyword evidence="5 8" id="KW-1133">Transmembrane helix</keyword>
<dbReference type="InterPro" id="IPR036259">
    <property type="entry name" value="MFS_trans_sf"/>
</dbReference>
<dbReference type="InterPro" id="IPR020846">
    <property type="entry name" value="MFS_dom"/>
</dbReference>
<feature type="transmembrane region" description="Helical" evidence="8">
    <location>
        <begin position="7"/>
        <end position="26"/>
    </location>
</feature>
<evidence type="ECO:0000256" key="3">
    <source>
        <dbReference type="ARBA" id="ARBA00022475"/>
    </source>
</evidence>
<feature type="transmembrane region" description="Helical" evidence="8">
    <location>
        <begin position="361"/>
        <end position="379"/>
    </location>
</feature>
<dbReference type="PANTHER" id="PTHR23517">
    <property type="entry name" value="RESISTANCE PROTEIN MDTM, PUTATIVE-RELATED-RELATED"/>
    <property type="match status" value="1"/>
</dbReference>
<feature type="region of interest" description="Disordered" evidence="7">
    <location>
        <begin position="441"/>
        <end position="462"/>
    </location>
</feature>
<gene>
    <name evidence="10" type="ORF">CPOL0286_LOCUS13164</name>
</gene>
<dbReference type="Pfam" id="PF07690">
    <property type="entry name" value="MFS_1"/>
    <property type="match status" value="1"/>
</dbReference>
<evidence type="ECO:0000313" key="10">
    <source>
        <dbReference type="EMBL" id="CAE2242368.1"/>
    </source>
</evidence>
<feature type="transmembrane region" description="Helical" evidence="8">
    <location>
        <begin position="70"/>
        <end position="92"/>
    </location>
</feature>
<name>A0A7S4IX36_9EUKA</name>
<feature type="transmembrane region" description="Helical" evidence="8">
    <location>
        <begin position="385"/>
        <end position="407"/>
    </location>
</feature>
<feature type="domain" description="Major facilitator superfamily (MFS) profile" evidence="9">
    <location>
        <begin position="1"/>
        <end position="412"/>
    </location>
</feature>
<dbReference type="GO" id="GO:0022857">
    <property type="term" value="F:transmembrane transporter activity"/>
    <property type="evidence" value="ECO:0007669"/>
    <property type="project" value="InterPro"/>
</dbReference>
<reference evidence="10" key="1">
    <citation type="submission" date="2021-01" db="EMBL/GenBank/DDBJ databases">
        <authorList>
            <person name="Corre E."/>
            <person name="Pelletier E."/>
            <person name="Niang G."/>
            <person name="Scheremetjew M."/>
            <person name="Finn R."/>
            <person name="Kale V."/>
            <person name="Holt S."/>
            <person name="Cochrane G."/>
            <person name="Meng A."/>
            <person name="Brown T."/>
            <person name="Cohen L."/>
        </authorList>
    </citation>
    <scope>NUCLEOTIDE SEQUENCE</scope>
    <source>
        <strain evidence="10">UIO037</strain>
    </source>
</reference>
<evidence type="ECO:0000259" key="9">
    <source>
        <dbReference type="PROSITE" id="PS50850"/>
    </source>
</evidence>
<feature type="transmembrane region" description="Helical" evidence="8">
    <location>
        <begin position="38"/>
        <end position="58"/>
    </location>
</feature>
<evidence type="ECO:0000256" key="1">
    <source>
        <dbReference type="ARBA" id="ARBA00004651"/>
    </source>
</evidence>
<evidence type="ECO:0000256" key="2">
    <source>
        <dbReference type="ARBA" id="ARBA00022448"/>
    </source>
</evidence>
<evidence type="ECO:0000256" key="5">
    <source>
        <dbReference type="ARBA" id="ARBA00022989"/>
    </source>
</evidence>
<organism evidence="10">
    <name type="scientific">Prymnesium polylepis</name>
    <dbReference type="NCBI Taxonomy" id="72548"/>
    <lineage>
        <taxon>Eukaryota</taxon>
        <taxon>Haptista</taxon>
        <taxon>Haptophyta</taxon>
        <taxon>Prymnesiophyceae</taxon>
        <taxon>Prymnesiales</taxon>
        <taxon>Prymnesiaceae</taxon>
        <taxon>Prymnesium</taxon>
    </lineage>
</organism>
<dbReference type="GO" id="GO:0005886">
    <property type="term" value="C:plasma membrane"/>
    <property type="evidence" value="ECO:0007669"/>
    <property type="project" value="UniProtKB-SubCell"/>
</dbReference>
<dbReference type="AlphaFoldDB" id="A0A7S4IX36"/>
<comment type="subcellular location">
    <subcellularLocation>
        <location evidence="1">Cell membrane</location>
        <topology evidence="1">Multi-pass membrane protein</topology>
    </subcellularLocation>
</comment>
<evidence type="ECO:0000256" key="7">
    <source>
        <dbReference type="SAM" id="MobiDB-lite"/>
    </source>
</evidence>
<feature type="transmembrane region" description="Helical" evidence="8">
    <location>
        <begin position="134"/>
        <end position="157"/>
    </location>
</feature>
<feature type="transmembrane region" description="Helical" evidence="8">
    <location>
        <begin position="311"/>
        <end position="330"/>
    </location>
</feature>
<dbReference type="PROSITE" id="PS50850">
    <property type="entry name" value="MFS"/>
    <property type="match status" value="1"/>
</dbReference>
<keyword evidence="6 8" id="KW-0472">Membrane</keyword>
<dbReference type="InterPro" id="IPR011701">
    <property type="entry name" value="MFS"/>
</dbReference>
<feature type="transmembrane region" description="Helical" evidence="8">
    <location>
        <begin position="238"/>
        <end position="261"/>
    </location>
</feature>
<feature type="transmembrane region" description="Helical" evidence="8">
    <location>
        <begin position="98"/>
        <end position="122"/>
    </location>
</feature>
<keyword evidence="2" id="KW-0813">Transport</keyword>
<keyword evidence="4 8" id="KW-0812">Transmembrane</keyword>
<dbReference type="InterPro" id="IPR050171">
    <property type="entry name" value="MFS_Transporters"/>
</dbReference>
<feature type="transmembrane region" description="Helical" evidence="8">
    <location>
        <begin position="163"/>
        <end position="186"/>
    </location>
</feature>
<keyword evidence="3" id="KW-1003">Cell membrane</keyword>
<dbReference type="SUPFAM" id="SSF103473">
    <property type="entry name" value="MFS general substrate transporter"/>
    <property type="match status" value="1"/>
</dbReference>
<dbReference type="Gene3D" id="1.20.1250.20">
    <property type="entry name" value="MFS general substrate transporter like domains"/>
    <property type="match status" value="2"/>
</dbReference>
<sequence length="462" mass="49139">MASATIATFADYFGLAVLTPALPFYLQDLGISDEDVPMWNGVITTCQFAAIIFGNIFWGRFTDRNGSQRALQLAMAGDTVFFALSAVAPFGLRDEAGAVMLAVVRFGAGLFTPLVSAILFIFDRADSPQAVMRGMGNYAMAIMCAYALGGLAVGTLYEHTGWAPLNVITSAIAGLAFLYVTFLSAPPISLERPKPEGVMRALRTAEFATHALTALCVGYSMNVGIFMFVIIAKEQFRWSAQVVGMVFISIPAIMMPINFIAPRVVARFGLHRPINVGSIVSCLSFSALAVWASHLSADEDEGSGSAGEGSASNVCILLTLFATCFISMIFQQNPNQARGKYIADKYAKNARGVVTSASRNFFAIGQAIAPIISGFAYTINPGAPYTVIAFLLACNTGLFAITGVPLWHDPSPEAAAAEPNAPKMTRKASLTLRPDWITRRRKCDGSAAAPEPGSVAVDVSSS</sequence>
<proteinExistence type="predicted"/>
<feature type="transmembrane region" description="Helical" evidence="8">
    <location>
        <begin position="207"/>
        <end position="232"/>
    </location>
</feature>
<accession>A0A7S4IX36</accession>
<evidence type="ECO:0000256" key="4">
    <source>
        <dbReference type="ARBA" id="ARBA00022692"/>
    </source>
</evidence>
<protein>
    <recommendedName>
        <fullName evidence="9">Major facilitator superfamily (MFS) profile domain-containing protein</fullName>
    </recommendedName>
</protein>
<evidence type="ECO:0000256" key="8">
    <source>
        <dbReference type="SAM" id="Phobius"/>
    </source>
</evidence>
<feature type="transmembrane region" description="Helical" evidence="8">
    <location>
        <begin position="273"/>
        <end position="291"/>
    </location>
</feature>
<dbReference type="EMBL" id="HBKO01028918">
    <property type="protein sequence ID" value="CAE2242368.1"/>
    <property type="molecule type" value="Transcribed_RNA"/>
</dbReference>